<dbReference type="PANTHER" id="PTHR43833">
    <property type="entry name" value="POTASSIUM CHANNEL PROTEIN 2-RELATED-RELATED"/>
    <property type="match status" value="1"/>
</dbReference>
<evidence type="ECO:0000259" key="7">
    <source>
        <dbReference type="PROSITE" id="PS51201"/>
    </source>
</evidence>
<evidence type="ECO:0000256" key="2">
    <source>
        <dbReference type="ARBA" id="ARBA00022448"/>
    </source>
</evidence>
<evidence type="ECO:0000256" key="5">
    <source>
        <dbReference type="ARBA" id="ARBA00023027"/>
    </source>
</evidence>
<organism evidence="9 10">
    <name type="scientific">Aureliella helgolandensis</name>
    <dbReference type="NCBI Taxonomy" id="2527968"/>
    <lineage>
        <taxon>Bacteria</taxon>
        <taxon>Pseudomonadati</taxon>
        <taxon>Planctomycetota</taxon>
        <taxon>Planctomycetia</taxon>
        <taxon>Pirellulales</taxon>
        <taxon>Pirellulaceae</taxon>
        <taxon>Aureliella</taxon>
    </lineage>
</organism>
<dbReference type="AlphaFoldDB" id="A0A518G0E0"/>
<evidence type="ECO:0000313" key="10">
    <source>
        <dbReference type="Proteomes" id="UP000318017"/>
    </source>
</evidence>
<dbReference type="InterPro" id="IPR036721">
    <property type="entry name" value="RCK_C_sf"/>
</dbReference>
<name>A0A518G0E0_9BACT</name>
<feature type="domain" description="RCK C-terminal" evidence="8">
    <location>
        <begin position="364"/>
        <end position="444"/>
    </location>
</feature>
<dbReference type="SUPFAM" id="SSF116726">
    <property type="entry name" value="TrkA C-terminal domain-like"/>
    <property type="match status" value="2"/>
</dbReference>
<dbReference type="NCBIfam" id="NF007039">
    <property type="entry name" value="PRK09496.3-2"/>
    <property type="match status" value="1"/>
</dbReference>
<keyword evidence="10" id="KW-1185">Reference proteome</keyword>
<evidence type="ECO:0000256" key="1">
    <source>
        <dbReference type="ARBA" id="ARBA00017378"/>
    </source>
</evidence>
<evidence type="ECO:0000256" key="4">
    <source>
        <dbReference type="ARBA" id="ARBA00022958"/>
    </source>
</evidence>
<dbReference type="Proteomes" id="UP000318017">
    <property type="component" value="Chromosome"/>
</dbReference>
<protein>
    <recommendedName>
        <fullName evidence="1">Trk system potassium uptake protein TrkA</fullName>
    </recommendedName>
</protein>
<dbReference type="EMBL" id="CP036298">
    <property type="protein sequence ID" value="QDV22065.1"/>
    <property type="molecule type" value="Genomic_DNA"/>
</dbReference>
<dbReference type="InterPro" id="IPR006037">
    <property type="entry name" value="RCK_C"/>
</dbReference>
<dbReference type="Gene3D" id="3.40.50.720">
    <property type="entry name" value="NAD(P)-binding Rossmann-like Domain"/>
    <property type="match status" value="2"/>
</dbReference>
<feature type="domain" description="RCK N-terminal" evidence="7">
    <location>
        <begin position="227"/>
        <end position="344"/>
    </location>
</feature>
<proteinExistence type="predicted"/>
<dbReference type="RefSeq" id="WP_145073016.1">
    <property type="nucleotide sequence ID" value="NZ_CP036298.1"/>
</dbReference>
<dbReference type="PROSITE" id="PS51202">
    <property type="entry name" value="RCK_C"/>
    <property type="match status" value="2"/>
</dbReference>
<dbReference type="Pfam" id="PF02254">
    <property type="entry name" value="TrkA_N"/>
    <property type="match status" value="2"/>
</dbReference>
<dbReference type="OrthoDB" id="9775180at2"/>
<keyword evidence="6" id="KW-0406">Ion transport</keyword>
<evidence type="ECO:0000256" key="6">
    <source>
        <dbReference type="ARBA" id="ARBA00023065"/>
    </source>
</evidence>
<keyword evidence="3" id="KW-0633">Potassium transport</keyword>
<keyword evidence="5" id="KW-0520">NAD</keyword>
<dbReference type="InterPro" id="IPR050721">
    <property type="entry name" value="Trk_Ktr_HKT_K-transport"/>
</dbReference>
<reference evidence="9 10" key="1">
    <citation type="submission" date="2019-02" db="EMBL/GenBank/DDBJ databases">
        <title>Deep-cultivation of Planctomycetes and their phenomic and genomic characterization uncovers novel biology.</title>
        <authorList>
            <person name="Wiegand S."/>
            <person name="Jogler M."/>
            <person name="Boedeker C."/>
            <person name="Pinto D."/>
            <person name="Vollmers J."/>
            <person name="Rivas-Marin E."/>
            <person name="Kohn T."/>
            <person name="Peeters S.H."/>
            <person name="Heuer A."/>
            <person name="Rast P."/>
            <person name="Oberbeckmann S."/>
            <person name="Bunk B."/>
            <person name="Jeske O."/>
            <person name="Meyerdierks A."/>
            <person name="Storesund J.E."/>
            <person name="Kallscheuer N."/>
            <person name="Luecker S."/>
            <person name="Lage O.M."/>
            <person name="Pohl T."/>
            <person name="Merkel B.J."/>
            <person name="Hornburger P."/>
            <person name="Mueller R.-W."/>
            <person name="Bruemmer F."/>
            <person name="Labrenz M."/>
            <person name="Spormann A.M."/>
            <person name="Op den Camp H."/>
            <person name="Overmann J."/>
            <person name="Amann R."/>
            <person name="Jetten M.S.M."/>
            <person name="Mascher T."/>
            <person name="Medema M.H."/>
            <person name="Devos D.P."/>
            <person name="Kaster A.-K."/>
            <person name="Ovreas L."/>
            <person name="Rohde M."/>
            <person name="Galperin M.Y."/>
            <person name="Jogler C."/>
        </authorList>
    </citation>
    <scope>NUCLEOTIDE SEQUENCE [LARGE SCALE GENOMIC DNA]</scope>
    <source>
        <strain evidence="9 10">Q31a</strain>
    </source>
</reference>
<dbReference type="Gene3D" id="3.30.70.1450">
    <property type="entry name" value="Regulator of K+ conductance, C-terminal domain"/>
    <property type="match status" value="2"/>
</dbReference>
<keyword evidence="2" id="KW-0813">Transport</keyword>
<dbReference type="SUPFAM" id="SSF51735">
    <property type="entry name" value="NAD(P)-binding Rossmann-fold domains"/>
    <property type="match status" value="2"/>
</dbReference>
<dbReference type="PANTHER" id="PTHR43833:SF5">
    <property type="entry name" value="TRK SYSTEM POTASSIUM UPTAKE PROTEIN TRKA"/>
    <property type="match status" value="1"/>
</dbReference>
<dbReference type="KEGG" id="ahel:Q31a_03440"/>
<dbReference type="GO" id="GO:0005886">
    <property type="term" value="C:plasma membrane"/>
    <property type="evidence" value="ECO:0007669"/>
    <property type="project" value="InterPro"/>
</dbReference>
<dbReference type="GO" id="GO:0015079">
    <property type="term" value="F:potassium ion transmembrane transporter activity"/>
    <property type="evidence" value="ECO:0007669"/>
    <property type="project" value="InterPro"/>
</dbReference>
<evidence type="ECO:0000259" key="8">
    <source>
        <dbReference type="PROSITE" id="PS51202"/>
    </source>
</evidence>
<dbReference type="InterPro" id="IPR036291">
    <property type="entry name" value="NAD(P)-bd_dom_sf"/>
</dbReference>
<gene>
    <name evidence="9" type="primary">trkA</name>
    <name evidence="9" type="ORF">Q31a_03440</name>
</gene>
<feature type="domain" description="RCK N-terminal" evidence="7">
    <location>
        <begin position="1"/>
        <end position="121"/>
    </location>
</feature>
<feature type="domain" description="RCK C-terminal" evidence="8">
    <location>
        <begin position="141"/>
        <end position="222"/>
    </location>
</feature>
<accession>A0A518G0E0</accession>
<dbReference type="InterPro" id="IPR003148">
    <property type="entry name" value="RCK_N"/>
</dbReference>
<dbReference type="PROSITE" id="PS51201">
    <property type="entry name" value="RCK_N"/>
    <property type="match status" value="2"/>
</dbReference>
<evidence type="ECO:0000313" key="9">
    <source>
        <dbReference type="EMBL" id="QDV22065.1"/>
    </source>
</evidence>
<sequence>MRVLTLGGGTVGTWIADLLCRYRHDVTVVDTDAENVRRINHDLDVRAIQGSASQSSVLFQAGVMGCDVCLAVTGQDEVNMVAASMAKAMGVRRSVARVYTPVFRDLSTFDYQRHFGIDRLLSLEHLTAMELARAIRNPESLTLEHFARGQLEVADFEVTRLSDSLNKPLKQLAMSQHVRLGTIRRDKKTWIARAHDEIHLGDWVSLIGRPDELQEFKKTFSLGRPKRQFIVIAGGGETGYHLAKALDAQRHKVLLLESDSERCDYLATHLDRTTVVHADATRKLTLEEERVSGCDYFVACTGNDENNIMSGIEAKSLGAQQIMAIVGRPDYAEIVGRLGIDIAVSERDAMARQILGLMTEGPVLSQLQLPASNIFVLELEVLEGAQVSESNLAEVPFPEGVLVAAVLQEDYVRVPTAADSLQVGNTALVLAPAACVDQVVQAFK</sequence>
<evidence type="ECO:0000256" key="3">
    <source>
        <dbReference type="ARBA" id="ARBA00022538"/>
    </source>
</evidence>
<dbReference type="PRINTS" id="PR00335">
    <property type="entry name" value="KUPTAKETRKA"/>
</dbReference>
<dbReference type="InterPro" id="IPR006036">
    <property type="entry name" value="K_uptake_TrkA"/>
</dbReference>
<keyword evidence="4" id="KW-0630">Potassium</keyword>